<comment type="caution">
    <text evidence="1">The sequence shown here is derived from an EMBL/GenBank/DDBJ whole genome shotgun (WGS) entry which is preliminary data.</text>
</comment>
<evidence type="ECO:0000313" key="2">
    <source>
        <dbReference type="Proteomes" id="UP000077202"/>
    </source>
</evidence>
<proteinExistence type="predicted"/>
<gene>
    <name evidence="1" type="ORF">AXG93_1037s1000</name>
</gene>
<evidence type="ECO:0000313" key="1">
    <source>
        <dbReference type="EMBL" id="OAE30614.1"/>
    </source>
</evidence>
<keyword evidence="2" id="KW-1185">Reference proteome</keyword>
<name>A0A176WCF0_MARPO</name>
<dbReference type="AlphaFoldDB" id="A0A176WCF0"/>
<sequence>MPVHKRKHKSRRFAFDKLNIEVCSTPTEMRTASGLSLNLVYQAWSNLCVAPHAECKKSHAQHAHVITLRQEVKLSPGEGGLLIKEMAPCMPPRMPSSKRFFLCESGGENGRFRCFHRQ</sequence>
<reference evidence="1" key="1">
    <citation type="submission" date="2016-03" db="EMBL/GenBank/DDBJ databases">
        <title>Mechanisms controlling the formation of the plant cell surface in tip-growing cells are functionally conserved among land plants.</title>
        <authorList>
            <person name="Honkanen S."/>
            <person name="Jones V.A."/>
            <person name="Morieri G."/>
            <person name="Champion C."/>
            <person name="Hetherington A.J."/>
            <person name="Kelly S."/>
            <person name="Saint-Marcoux D."/>
            <person name="Proust H."/>
            <person name="Prescott H."/>
            <person name="Dolan L."/>
        </authorList>
    </citation>
    <scope>NUCLEOTIDE SEQUENCE [LARGE SCALE GENOMIC DNA]</scope>
    <source>
        <tissue evidence="1">Whole gametophyte</tissue>
    </source>
</reference>
<accession>A0A176WCF0</accession>
<organism evidence="1 2">
    <name type="scientific">Marchantia polymorpha subsp. ruderalis</name>
    <dbReference type="NCBI Taxonomy" id="1480154"/>
    <lineage>
        <taxon>Eukaryota</taxon>
        <taxon>Viridiplantae</taxon>
        <taxon>Streptophyta</taxon>
        <taxon>Embryophyta</taxon>
        <taxon>Marchantiophyta</taxon>
        <taxon>Marchantiopsida</taxon>
        <taxon>Marchantiidae</taxon>
        <taxon>Marchantiales</taxon>
        <taxon>Marchantiaceae</taxon>
        <taxon>Marchantia</taxon>
    </lineage>
</organism>
<dbReference type="EMBL" id="LVLJ01001284">
    <property type="protein sequence ID" value="OAE30614.1"/>
    <property type="molecule type" value="Genomic_DNA"/>
</dbReference>
<protein>
    <submittedName>
        <fullName evidence="1">Uncharacterized protein</fullName>
    </submittedName>
</protein>
<dbReference type="Proteomes" id="UP000077202">
    <property type="component" value="Unassembled WGS sequence"/>
</dbReference>